<dbReference type="PANTHER" id="PTHR37206:SF4">
    <property type="entry name" value="TRANSMEMBRANE PROTEIN"/>
    <property type="match status" value="1"/>
</dbReference>
<organism evidence="4 5">
    <name type="scientific">Dorcoceras hygrometricum</name>
    <dbReference type="NCBI Taxonomy" id="472368"/>
    <lineage>
        <taxon>Eukaryota</taxon>
        <taxon>Viridiplantae</taxon>
        <taxon>Streptophyta</taxon>
        <taxon>Embryophyta</taxon>
        <taxon>Tracheophyta</taxon>
        <taxon>Spermatophyta</taxon>
        <taxon>Magnoliopsida</taxon>
        <taxon>eudicotyledons</taxon>
        <taxon>Gunneridae</taxon>
        <taxon>Pentapetalae</taxon>
        <taxon>asterids</taxon>
        <taxon>lamiids</taxon>
        <taxon>Lamiales</taxon>
        <taxon>Gesneriaceae</taxon>
        <taxon>Didymocarpoideae</taxon>
        <taxon>Trichosporeae</taxon>
        <taxon>Loxocarpinae</taxon>
        <taxon>Dorcoceras</taxon>
    </lineage>
</organism>
<accession>A0A2Z6ZYL0</accession>
<sequence>METAPDFEELTDWERIQSPSEGFVGESLVFLPKDHEDLHVKPPEDNNPEVTNSQSSSYGDEGRWRRKRLCLGSVLCCWTPWIRGGTRNNAVLRVAFWSFALATGGVAALVLVSLFRRRMLVWKRSFQLDKSKESLLALIKEKEKRIHQLLLQIAQMNEVLLARRRVRVLRLNDL</sequence>
<feature type="transmembrane region" description="Helical" evidence="3">
    <location>
        <begin position="94"/>
        <end position="115"/>
    </location>
</feature>
<gene>
    <name evidence="4" type="ORF">F511_44341</name>
</gene>
<feature type="region of interest" description="Disordered" evidence="2">
    <location>
        <begin position="37"/>
        <end position="60"/>
    </location>
</feature>
<keyword evidence="5" id="KW-1185">Reference proteome</keyword>
<reference evidence="4 5" key="1">
    <citation type="journal article" date="2015" name="Proc. Natl. Acad. Sci. U.S.A.">
        <title>The resurrection genome of Boea hygrometrica: A blueprint for survival of dehydration.</title>
        <authorList>
            <person name="Xiao L."/>
            <person name="Yang G."/>
            <person name="Zhang L."/>
            <person name="Yang X."/>
            <person name="Zhao S."/>
            <person name="Ji Z."/>
            <person name="Zhou Q."/>
            <person name="Hu M."/>
            <person name="Wang Y."/>
            <person name="Chen M."/>
            <person name="Xu Y."/>
            <person name="Jin H."/>
            <person name="Xiao X."/>
            <person name="Hu G."/>
            <person name="Bao F."/>
            <person name="Hu Y."/>
            <person name="Wan P."/>
            <person name="Li L."/>
            <person name="Deng X."/>
            <person name="Kuang T."/>
            <person name="Xiang C."/>
            <person name="Zhu J.K."/>
            <person name="Oliver M.J."/>
            <person name="He Y."/>
        </authorList>
    </citation>
    <scope>NUCLEOTIDE SEQUENCE [LARGE SCALE GENOMIC DNA]</scope>
    <source>
        <strain evidence="5">cv. XS01</strain>
    </source>
</reference>
<keyword evidence="1" id="KW-0175">Coiled coil</keyword>
<evidence type="ECO:0000256" key="1">
    <source>
        <dbReference type="SAM" id="Coils"/>
    </source>
</evidence>
<keyword evidence="3" id="KW-0812">Transmembrane</keyword>
<evidence type="ECO:0000256" key="3">
    <source>
        <dbReference type="SAM" id="Phobius"/>
    </source>
</evidence>
<evidence type="ECO:0008006" key="6">
    <source>
        <dbReference type="Google" id="ProtNLM"/>
    </source>
</evidence>
<evidence type="ECO:0000256" key="2">
    <source>
        <dbReference type="SAM" id="MobiDB-lite"/>
    </source>
</evidence>
<dbReference type="OrthoDB" id="734536at2759"/>
<keyword evidence="3" id="KW-1133">Transmembrane helix</keyword>
<evidence type="ECO:0000313" key="4">
    <source>
        <dbReference type="EMBL" id="KZV14141.1"/>
    </source>
</evidence>
<protein>
    <recommendedName>
        <fullName evidence="6">Transmembrane protein</fullName>
    </recommendedName>
</protein>
<keyword evidence="3" id="KW-0472">Membrane</keyword>
<dbReference type="Proteomes" id="UP000250235">
    <property type="component" value="Unassembled WGS sequence"/>
</dbReference>
<dbReference type="PANTHER" id="PTHR37206">
    <property type="entry name" value="TRANSMEMBRANE PROTEIN"/>
    <property type="match status" value="1"/>
</dbReference>
<proteinExistence type="predicted"/>
<name>A0A2Z6ZYL0_9LAMI</name>
<dbReference type="AlphaFoldDB" id="A0A2Z6ZYL0"/>
<feature type="compositionally biased region" description="Polar residues" evidence="2">
    <location>
        <begin position="48"/>
        <end position="58"/>
    </location>
</feature>
<feature type="coiled-coil region" evidence="1">
    <location>
        <begin position="132"/>
        <end position="159"/>
    </location>
</feature>
<dbReference type="EMBL" id="KV021645">
    <property type="protein sequence ID" value="KZV14141.1"/>
    <property type="molecule type" value="Genomic_DNA"/>
</dbReference>
<evidence type="ECO:0000313" key="5">
    <source>
        <dbReference type="Proteomes" id="UP000250235"/>
    </source>
</evidence>